<dbReference type="CDD" id="cd00093">
    <property type="entry name" value="HTH_XRE"/>
    <property type="match status" value="2"/>
</dbReference>
<name>A0A516GKX2_9LACT</name>
<dbReference type="InterPro" id="IPR001387">
    <property type="entry name" value="Cro/C1-type_HTH"/>
</dbReference>
<dbReference type="SMART" id="SM00530">
    <property type="entry name" value="HTH_XRE"/>
    <property type="match status" value="2"/>
</dbReference>
<dbReference type="EMBL" id="CP041626">
    <property type="protein sequence ID" value="QDO92241.1"/>
    <property type="molecule type" value="Genomic_DNA"/>
</dbReference>
<evidence type="ECO:0000313" key="3">
    <source>
        <dbReference type="EMBL" id="QDO92241.1"/>
    </source>
</evidence>
<evidence type="ECO:0000313" key="4">
    <source>
        <dbReference type="EMBL" id="QDO92306.1"/>
    </source>
</evidence>
<dbReference type="KEGG" id="dpm:FNV33_09645"/>
<dbReference type="SUPFAM" id="SSF47413">
    <property type="entry name" value="lambda repressor-like DNA-binding domains"/>
    <property type="match status" value="2"/>
</dbReference>
<evidence type="ECO:0000313" key="2">
    <source>
        <dbReference type="EMBL" id="QDO92176.1"/>
    </source>
</evidence>
<accession>A0A516GKX2</accession>
<dbReference type="Gene3D" id="1.10.260.40">
    <property type="entry name" value="lambda repressor-like DNA-binding domains"/>
    <property type="match status" value="2"/>
</dbReference>
<proteinExistence type="predicted"/>
<organism evidence="2 5">
    <name type="scientific">Dolosigranulum pigrum</name>
    <dbReference type="NCBI Taxonomy" id="29394"/>
    <lineage>
        <taxon>Bacteria</taxon>
        <taxon>Bacillati</taxon>
        <taxon>Bacillota</taxon>
        <taxon>Bacilli</taxon>
        <taxon>Lactobacillales</taxon>
        <taxon>Carnobacteriaceae</taxon>
        <taxon>Dolosigranulum</taxon>
    </lineage>
</organism>
<evidence type="ECO:0000259" key="1">
    <source>
        <dbReference type="PROSITE" id="PS50943"/>
    </source>
</evidence>
<dbReference type="EMBL" id="CP041626">
    <property type="protein sequence ID" value="QDO92306.1"/>
    <property type="molecule type" value="Genomic_DNA"/>
</dbReference>
<evidence type="ECO:0000313" key="5">
    <source>
        <dbReference type="Proteomes" id="UP000315953"/>
    </source>
</evidence>
<dbReference type="RefSeq" id="WP_143333843.1">
    <property type="nucleotide sequence ID" value="NZ_CP041626.1"/>
</dbReference>
<dbReference type="KEGG" id="dpm:FNV33_09290"/>
<dbReference type="Proteomes" id="UP000315953">
    <property type="component" value="Chromosome"/>
</dbReference>
<sequence length="230" mass="26852">MSLLLEHEIEHFVDWLKDKDMRELGEGLYLSKFDVKKLKKGKLVNRGLIKRLMELYNVDTQTLFGKKIPYIEYSIYDVGDRVRQAREDKEMDRFDLAEEIYMSDKSITNWEFSLNSVNRIHLENIAYATGLTDEEFFTMELVDVKTIFPYIELLLDKLDLTHEKLALIIGVEAPSISAWKRDIACPQLNNIKKVVKIVGLSLKELAGMSLDEFGIYLNEHYADIMEEEEC</sequence>
<dbReference type="KEGG" id="dpm:FNV33_10000"/>
<dbReference type="AlphaFoldDB" id="A0A516GKX2"/>
<gene>
    <name evidence="2" type="ORF">FNV33_09290</name>
    <name evidence="3" type="ORF">FNV33_09645</name>
    <name evidence="4" type="ORF">FNV33_10000</name>
</gene>
<dbReference type="Pfam" id="PF01381">
    <property type="entry name" value="HTH_3"/>
    <property type="match status" value="1"/>
</dbReference>
<dbReference type="EMBL" id="CP041626">
    <property type="protein sequence ID" value="QDO92176.1"/>
    <property type="molecule type" value="Genomic_DNA"/>
</dbReference>
<feature type="domain" description="HTH cro/C1-type" evidence="1">
    <location>
        <begin position="151"/>
        <end position="205"/>
    </location>
</feature>
<dbReference type="GO" id="GO:0003677">
    <property type="term" value="F:DNA binding"/>
    <property type="evidence" value="ECO:0007669"/>
    <property type="project" value="InterPro"/>
</dbReference>
<dbReference type="PROSITE" id="PS50943">
    <property type="entry name" value="HTH_CROC1"/>
    <property type="match status" value="1"/>
</dbReference>
<protein>
    <submittedName>
        <fullName evidence="2">Helix-turn-helix domain-containing protein</fullName>
    </submittedName>
</protein>
<reference evidence="2 5" key="1">
    <citation type="submission" date="2019-07" db="EMBL/GenBank/DDBJ databases">
        <title>Genome assembly of a nasal isolate of Dolosigranulum pigrum from a chronic sinusitis patient.</title>
        <authorList>
            <person name="Baig S."/>
            <person name="Overballe-Petersen S."/>
            <person name="Kaspar U."/>
            <person name="Rendboe A."/>
            <person name="de Man T."/>
            <person name="Liu C."/>
            <person name="Price L.B."/>
            <person name="Stegger M."/>
            <person name="Becker K."/>
            <person name="Skytt Andersen P."/>
        </authorList>
    </citation>
    <scope>NUCLEOTIDE SEQUENCE [LARGE SCALE GENOMIC DNA]</scope>
    <source>
        <strain evidence="2 5">83VPs-KB5</strain>
    </source>
</reference>
<dbReference type="InterPro" id="IPR010982">
    <property type="entry name" value="Lambda_DNA-bd_dom_sf"/>
</dbReference>